<sequence>MSPLQRRCATLALLLLLAAGSALAAQPRAFDARYRLEVAGWPSTSVQHRLSRDGAHWQSDMRASIAVARGHERSRFIADETIRALHYASSYRLLGIGKNYELEGEALARLPDRQSALFDLSRRAVGDDCEASCRLRYLDHRGREEQIDYRRLERSMLELPAGRFEAIRVEVTEPDAPERRMVFSFHPDVPGLLLAMEYHRDDEQRSQLTLTHLTLDGTDLASSPKGN</sequence>
<evidence type="ECO:0000313" key="3">
    <source>
        <dbReference type="Proteomes" id="UP000563050"/>
    </source>
</evidence>
<name>A0A7W5DLM6_9GAMM</name>
<protein>
    <recommendedName>
        <fullName evidence="4">DUF3108 domain-containing protein</fullName>
    </recommendedName>
</protein>
<dbReference type="Proteomes" id="UP000563050">
    <property type="component" value="Unassembled WGS sequence"/>
</dbReference>
<accession>A0A7W5DLM6</accession>
<evidence type="ECO:0008006" key="4">
    <source>
        <dbReference type="Google" id="ProtNLM"/>
    </source>
</evidence>
<evidence type="ECO:0000256" key="1">
    <source>
        <dbReference type="SAM" id="SignalP"/>
    </source>
</evidence>
<reference evidence="2 3" key="1">
    <citation type="submission" date="2020-08" db="EMBL/GenBank/DDBJ databases">
        <title>Genomic Encyclopedia of Type Strains, Phase III (KMG-III): the genomes of soil and plant-associated and newly described type strains.</title>
        <authorList>
            <person name="Whitman W."/>
        </authorList>
    </citation>
    <scope>NUCLEOTIDE SEQUENCE [LARGE SCALE GENOMIC DNA]</scope>
    <source>
        <strain evidence="2 3">CECT 7341</strain>
    </source>
</reference>
<proteinExistence type="predicted"/>
<feature type="signal peptide" evidence="1">
    <location>
        <begin position="1"/>
        <end position="24"/>
    </location>
</feature>
<dbReference type="EMBL" id="JACHXQ010000010">
    <property type="protein sequence ID" value="MBB3185187.1"/>
    <property type="molecule type" value="Genomic_DNA"/>
</dbReference>
<organism evidence="2 3">
    <name type="scientific">Halomonas fontilapidosi</name>
    <dbReference type="NCBI Taxonomy" id="616675"/>
    <lineage>
        <taxon>Bacteria</taxon>
        <taxon>Pseudomonadati</taxon>
        <taxon>Pseudomonadota</taxon>
        <taxon>Gammaproteobacteria</taxon>
        <taxon>Oceanospirillales</taxon>
        <taxon>Halomonadaceae</taxon>
        <taxon>Halomonas</taxon>
    </lineage>
</organism>
<comment type="caution">
    <text evidence="2">The sequence shown here is derived from an EMBL/GenBank/DDBJ whole genome shotgun (WGS) entry which is preliminary data.</text>
</comment>
<gene>
    <name evidence="2" type="ORF">FHR95_002768</name>
</gene>
<keyword evidence="1" id="KW-0732">Signal</keyword>
<feature type="chain" id="PRO_5031117735" description="DUF3108 domain-containing protein" evidence="1">
    <location>
        <begin position="25"/>
        <end position="227"/>
    </location>
</feature>
<dbReference type="AlphaFoldDB" id="A0A7W5DLM6"/>
<keyword evidence="3" id="KW-1185">Reference proteome</keyword>
<dbReference type="RefSeq" id="WP_183314837.1">
    <property type="nucleotide sequence ID" value="NZ_JACHXQ010000010.1"/>
</dbReference>
<evidence type="ECO:0000313" key="2">
    <source>
        <dbReference type="EMBL" id="MBB3185187.1"/>
    </source>
</evidence>